<accession>A0A4R7V617</accession>
<dbReference type="EMBL" id="SOCP01000014">
    <property type="protein sequence ID" value="TDV44202.1"/>
    <property type="molecule type" value="Genomic_DNA"/>
</dbReference>
<organism evidence="1 2">
    <name type="scientific">Actinophytocola oryzae</name>
    <dbReference type="NCBI Taxonomy" id="502181"/>
    <lineage>
        <taxon>Bacteria</taxon>
        <taxon>Bacillati</taxon>
        <taxon>Actinomycetota</taxon>
        <taxon>Actinomycetes</taxon>
        <taxon>Pseudonocardiales</taxon>
        <taxon>Pseudonocardiaceae</taxon>
    </lineage>
</organism>
<dbReference type="AlphaFoldDB" id="A0A4R7V617"/>
<comment type="caution">
    <text evidence="1">The sequence shown here is derived from an EMBL/GenBank/DDBJ whole genome shotgun (WGS) entry which is preliminary data.</text>
</comment>
<evidence type="ECO:0000313" key="2">
    <source>
        <dbReference type="Proteomes" id="UP000294927"/>
    </source>
</evidence>
<reference evidence="1 2" key="1">
    <citation type="submission" date="2019-03" db="EMBL/GenBank/DDBJ databases">
        <title>Genomic Encyclopedia of Archaeal and Bacterial Type Strains, Phase II (KMG-II): from individual species to whole genera.</title>
        <authorList>
            <person name="Goeker M."/>
        </authorList>
    </citation>
    <scope>NUCLEOTIDE SEQUENCE [LARGE SCALE GENOMIC DNA]</scope>
    <source>
        <strain evidence="1 2">DSM 45499</strain>
    </source>
</reference>
<proteinExistence type="predicted"/>
<protein>
    <submittedName>
        <fullName evidence="1">Uncharacterized protein</fullName>
    </submittedName>
</protein>
<dbReference type="Proteomes" id="UP000294927">
    <property type="component" value="Unassembled WGS sequence"/>
</dbReference>
<evidence type="ECO:0000313" key="1">
    <source>
        <dbReference type="EMBL" id="TDV44202.1"/>
    </source>
</evidence>
<name>A0A4R7V617_9PSEU</name>
<gene>
    <name evidence="1" type="ORF">CLV71_114111</name>
</gene>
<sequence>MRVPLLVEPIALPAGITVLQLSGELYAEHPAPQWLGDVVPVAVSLLEGRSRPADIACSLSDQQILALEQTRGDQELQIRINLTGVLPQGPGEFPFAHDQEILRVPTSRWGQQLESLGRAVSITIAVPLPPDGAHLADAGNYLREAKLLITDGKYEPAVVKVRHALERMQELKHWPTKPPKDQPDPTKWSQDVRWGVILRSLWAQACGAAHADEVTKDFVYTRSDAISLQVGAAGILNQLTAVLAP</sequence>
<keyword evidence="2" id="KW-1185">Reference proteome</keyword>